<keyword evidence="5 11" id="KW-0808">Transferase</keyword>
<dbReference type="InterPro" id="IPR036217">
    <property type="entry name" value="MethylDNA_cys_MeTrfase_DNAb"/>
</dbReference>
<comment type="similarity">
    <text evidence="2">Belongs to the MGMT family.</text>
</comment>
<evidence type="ECO:0000256" key="6">
    <source>
        <dbReference type="ARBA" id="ARBA00022763"/>
    </source>
</evidence>
<evidence type="ECO:0000256" key="7">
    <source>
        <dbReference type="ARBA" id="ARBA00023204"/>
    </source>
</evidence>
<evidence type="ECO:0000256" key="2">
    <source>
        <dbReference type="ARBA" id="ARBA00008711"/>
    </source>
</evidence>
<dbReference type="SUPFAM" id="SSF46767">
    <property type="entry name" value="Methylated DNA-protein cysteine methyltransferase, C-terminal domain"/>
    <property type="match status" value="1"/>
</dbReference>
<dbReference type="AlphaFoldDB" id="A0A7X0RNR1"/>
<dbReference type="InterPro" id="IPR014048">
    <property type="entry name" value="MethylDNA_cys_MeTrfase_DNA-bd"/>
</dbReference>
<dbReference type="Pfam" id="PF02870">
    <property type="entry name" value="Methyltransf_1N"/>
    <property type="match status" value="1"/>
</dbReference>
<dbReference type="CDD" id="cd06445">
    <property type="entry name" value="ATase"/>
    <property type="match status" value="1"/>
</dbReference>
<dbReference type="GO" id="GO:0006281">
    <property type="term" value="P:DNA repair"/>
    <property type="evidence" value="ECO:0007669"/>
    <property type="project" value="UniProtKB-KW"/>
</dbReference>
<keyword evidence="6" id="KW-0227">DNA damage</keyword>
<feature type="domain" description="Methylated-DNA-[protein]-cysteine S-methyltransferase DNA binding" evidence="9">
    <location>
        <begin position="93"/>
        <end position="172"/>
    </location>
</feature>
<dbReference type="Proteomes" id="UP000547209">
    <property type="component" value="Unassembled WGS sequence"/>
</dbReference>
<organism evidence="11 12">
    <name type="scientific">Cohnella nanjingensis</name>
    <dbReference type="NCBI Taxonomy" id="1387779"/>
    <lineage>
        <taxon>Bacteria</taxon>
        <taxon>Bacillati</taxon>
        <taxon>Bacillota</taxon>
        <taxon>Bacilli</taxon>
        <taxon>Bacillales</taxon>
        <taxon>Paenibacillaceae</taxon>
        <taxon>Cohnella</taxon>
    </lineage>
</organism>
<evidence type="ECO:0000256" key="5">
    <source>
        <dbReference type="ARBA" id="ARBA00022679"/>
    </source>
</evidence>
<dbReference type="PANTHER" id="PTHR10815">
    <property type="entry name" value="METHYLATED-DNA--PROTEIN-CYSTEINE METHYLTRANSFERASE"/>
    <property type="match status" value="1"/>
</dbReference>
<dbReference type="EC" id="2.1.1.63" evidence="3"/>
<dbReference type="PROSITE" id="PS00374">
    <property type="entry name" value="MGMT"/>
    <property type="match status" value="1"/>
</dbReference>
<keyword evidence="7" id="KW-0234">DNA repair</keyword>
<dbReference type="InterPro" id="IPR036388">
    <property type="entry name" value="WH-like_DNA-bd_sf"/>
</dbReference>
<feature type="domain" description="Methylguanine DNA methyltransferase ribonuclease-like" evidence="10">
    <location>
        <begin position="11"/>
        <end position="88"/>
    </location>
</feature>
<dbReference type="FunFam" id="1.10.10.10:FF:000214">
    <property type="entry name" value="Methylated-DNA--protein-cysteine methyltransferase"/>
    <property type="match status" value="1"/>
</dbReference>
<dbReference type="InterPro" id="IPR001497">
    <property type="entry name" value="MethylDNA_cys_MeTrfase_AS"/>
</dbReference>
<evidence type="ECO:0000256" key="8">
    <source>
        <dbReference type="ARBA" id="ARBA00049348"/>
    </source>
</evidence>
<evidence type="ECO:0000259" key="10">
    <source>
        <dbReference type="Pfam" id="PF02870"/>
    </source>
</evidence>
<dbReference type="InterPro" id="IPR008332">
    <property type="entry name" value="MethylG_MeTrfase_N"/>
</dbReference>
<keyword evidence="12" id="KW-1185">Reference proteome</keyword>
<evidence type="ECO:0000256" key="3">
    <source>
        <dbReference type="ARBA" id="ARBA00011918"/>
    </source>
</evidence>
<dbReference type="InterPro" id="IPR036631">
    <property type="entry name" value="MGMT_N_sf"/>
</dbReference>
<comment type="caution">
    <text evidence="11">The sequence shown here is derived from an EMBL/GenBank/DDBJ whole genome shotgun (WGS) entry which is preliminary data.</text>
</comment>
<dbReference type="PANTHER" id="PTHR10815:SF12">
    <property type="entry name" value="METHYLATED-DNA--PROTEIN-CYSTEINE METHYLTRANSFERASE, INDUCIBLE"/>
    <property type="match status" value="1"/>
</dbReference>
<evidence type="ECO:0000259" key="9">
    <source>
        <dbReference type="Pfam" id="PF01035"/>
    </source>
</evidence>
<dbReference type="RefSeq" id="WP_185141065.1">
    <property type="nucleotide sequence ID" value="NZ_JACJVP010000003.1"/>
</dbReference>
<dbReference type="NCBIfam" id="TIGR00589">
    <property type="entry name" value="ogt"/>
    <property type="match status" value="1"/>
</dbReference>
<dbReference type="Gene3D" id="3.30.160.70">
    <property type="entry name" value="Methylated DNA-protein cysteine methyltransferase domain"/>
    <property type="match status" value="1"/>
</dbReference>
<protein>
    <recommendedName>
        <fullName evidence="3">methylated-DNA--[protein]-cysteine S-methyltransferase</fullName>
        <ecNumber evidence="3">2.1.1.63</ecNumber>
    </recommendedName>
</protein>
<proteinExistence type="inferred from homology"/>
<evidence type="ECO:0000313" key="12">
    <source>
        <dbReference type="Proteomes" id="UP000547209"/>
    </source>
</evidence>
<comment type="catalytic activity">
    <reaction evidence="1">
        <text>a 4-O-methyl-thymidine in DNA + L-cysteinyl-[protein] = a thymidine in DNA + S-methyl-L-cysteinyl-[protein]</text>
        <dbReference type="Rhea" id="RHEA:53428"/>
        <dbReference type="Rhea" id="RHEA-COMP:10131"/>
        <dbReference type="Rhea" id="RHEA-COMP:10132"/>
        <dbReference type="Rhea" id="RHEA-COMP:13555"/>
        <dbReference type="Rhea" id="RHEA-COMP:13556"/>
        <dbReference type="ChEBI" id="CHEBI:29950"/>
        <dbReference type="ChEBI" id="CHEBI:82612"/>
        <dbReference type="ChEBI" id="CHEBI:137386"/>
        <dbReference type="ChEBI" id="CHEBI:137387"/>
        <dbReference type="EC" id="2.1.1.63"/>
    </reaction>
</comment>
<dbReference type="Gene3D" id="1.10.10.10">
    <property type="entry name" value="Winged helix-like DNA-binding domain superfamily/Winged helix DNA-binding domain"/>
    <property type="match status" value="1"/>
</dbReference>
<comment type="catalytic activity">
    <reaction evidence="8">
        <text>a 6-O-methyl-2'-deoxyguanosine in DNA + L-cysteinyl-[protein] = S-methyl-L-cysteinyl-[protein] + a 2'-deoxyguanosine in DNA</text>
        <dbReference type="Rhea" id="RHEA:24000"/>
        <dbReference type="Rhea" id="RHEA-COMP:10131"/>
        <dbReference type="Rhea" id="RHEA-COMP:10132"/>
        <dbReference type="Rhea" id="RHEA-COMP:11367"/>
        <dbReference type="Rhea" id="RHEA-COMP:11368"/>
        <dbReference type="ChEBI" id="CHEBI:29950"/>
        <dbReference type="ChEBI" id="CHEBI:82612"/>
        <dbReference type="ChEBI" id="CHEBI:85445"/>
        <dbReference type="ChEBI" id="CHEBI:85448"/>
        <dbReference type="EC" id="2.1.1.63"/>
    </reaction>
</comment>
<evidence type="ECO:0000313" key="11">
    <source>
        <dbReference type="EMBL" id="MBB6669615.1"/>
    </source>
</evidence>
<reference evidence="11 12" key="1">
    <citation type="submission" date="2020-08" db="EMBL/GenBank/DDBJ databases">
        <title>Cohnella phylogeny.</title>
        <authorList>
            <person name="Dunlap C."/>
        </authorList>
    </citation>
    <scope>NUCLEOTIDE SEQUENCE [LARGE SCALE GENOMIC DNA]</scope>
    <source>
        <strain evidence="11 12">DSM 28246</strain>
    </source>
</reference>
<keyword evidence="4 11" id="KW-0489">Methyltransferase</keyword>
<sequence length="186" mass="20606">MKVNHEPSTPVYWMLLEQEEWRLHLAATEAGLAYVGSQDKSFEEMEEAVSRRLPRAEWIRDEDKLRPYAAAISAYLRGETRGFDLPHDFRGTPFQLAVWRALCEVPYGQTLSYSDIAHRIGKPAAVRAVGAAIGANPALITVPCHRVIGKGGALTGYRGGLAMKTRLLALERGRADAGRERNPVHA</sequence>
<dbReference type="GO" id="GO:0032259">
    <property type="term" value="P:methylation"/>
    <property type="evidence" value="ECO:0007669"/>
    <property type="project" value="UniProtKB-KW"/>
</dbReference>
<dbReference type="GO" id="GO:0003908">
    <property type="term" value="F:methylated-DNA-[protein]-cysteine S-methyltransferase activity"/>
    <property type="evidence" value="ECO:0007669"/>
    <property type="project" value="UniProtKB-EC"/>
</dbReference>
<accession>A0A7X0RNR1</accession>
<dbReference type="Pfam" id="PF01035">
    <property type="entry name" value="DNA_binding_1"/>
    <property type="match status" value="1"/>
</dbReference>
<name>A0A7X0RNR1_9BACL</name>
<gene>
    <name evidence="11" type="ORF">H7C19_02835</name>
</gene>
<evidence type="ECO:0000256" key="4">
    <source>
        <dbReference type="ARBA" id="ARBA00022603"/>
    </source>
</evidence>
<dbReference type="SUPFAM" id="SSF53155">
    <property type="entry name" value="Methylated DNA-protein cysteine methyltransferase domain"/>
    <property type="match status" value="1"/>
</dbReference>
<evidence type="ECO:0000256" key="1">
    <source>
        <dbReference type="ARBA" id="ARBA00001286"/>
    </source>
</evidence>
<dbReference type="EMBL" id="JACJVP010000003">
    <property type="protein sequence ID" value="MBB6669615.1"/>
    <property type="molecule type" value="Genomic_DNA"/>
</dbReference>